<evidence type="ECO:0000256" key="14">
    <source>
        <dbReference type="PIRNR" id="PIRNR006404"/>
    </source>
</evidence>
<dbReference type="GO" id="GO:0046872">
    <property type="term" value="F:metal ion binding"/>
    <property type="evidence" value="ECO:0007669"/>
    <property type="project" value="UniProtKB-UniRule"/>
</dbReference>
<sequence>MVVFRVRGVPIRIGWSWLAIVALVFWSLAAVLFPNAYPGRPAGEYVAMAAVGTLLLFASLLVHELCHTLQSMREGVHVKDITLFLFGGVSQADEPVPSFGAEFRIVAAGPLASFVLMLFFGLLALVGDVAGLADPWVGVLGYLARINGLLLVFNLVPALPLDGGRLLHSWLWRRSGDRERATIRAAGAGRVFAIMLISLGVAVALVGDTVGGVWFVAIGWFLLQAVRAEVMSARATQAFTGLRVRDLMTAPPVCLRPDRTVADLAAHLDELGHHPAYPVVADGRYLGTLVLARAGAVPEHRRGDVRVGELMVPADALPVLHPEDEVVEAAQRVSAALGAPGVAHRGEAPTSWVVLGGPSGDEPVAVLSTTDLERVIATADLRGEAGARDRAER</sequence>
<evidence type="ECO:0000256" key="11">
    <source>
        <dbReference type="ARBA" id="ARBA00023049"/>
    </source>
</evidence>
<dbReference type="AlphaFoldDB" id="A0A7Y9E4Q9"/>
<evidence type="ECO:0000313" key="19">
    <source>
        <dbReference type="EMBL" id="NYD41173.1"/>
    </source>
</evidence>
<comment type="caution">
    <text evidence="19">The sequence shown here is derived from an EMBL/GenBank/DDBJ whole genome shotgun (WGS) entry which is preliminary data.</text>
</comment>
<accession>A0A7Y9E4Q9</accession>
<dbReference type="InterPro" id="IPR016483">
    <property type="entry name" value="UCP006404_Pept_M50_CBS"/>
</dbReference>
<dbReference type="Pfam" id="PF02163">
    <property type="entry name" value="Peptidase_M50"/>
    <property type="match status" value="1"/>
</dbReference>
<evidence type="ECO:0000256" key="16">
    <source>
        <dbReference type="PIRSR" id="PIRSR006404-2"/>
    </source>
</evidence>
<dbReference type="Proteomes" id="UP000535511">
    <property type="component" value="Unassembled WGS sequence"/>
</dbReference>
<evidence type="ECO:0000256" key="2">
    <source>
        <dbReference type="ARBA" id="ARBA00007931"/>
    </source>
</evidence>
<dbReference type="Pfam" id="PF00571">
    <property type="entry name" value="CBS"/>
    <property type="match status" value="1"/>
</dbReference>
<dbReference type="InterPro" id="IPR046342">
    <property type="entry name" value="CBS_dom_sf"/>
</dbReference>
<feature type="transmembrane region" description="Helical" evidence="14">
    <location>
        <begin position="212"/>
        <end position="230"/>
    </location>
</feature>
<dbReference type="PANTHER" id="PTHR39188:SF3">
    <property type="entry name" value="STAGE IV SPORULATION PROTEIN FB"/>
    <property type="match status" value="1"/>
</dbReference>
<dbReference type="InterPro" id="IPR000644">
    <property type="entry name" value="CBS_dom"/>
</dbReference>
<reference evidence="19 20" key="1">
    <citation type="submission" date="2020-07" db="EMBL/GenBank/DDBJ databases">
        <title>Sequencing the genomes of 1000 actinobacteria strains.</title>
        <authorList>
            <person name="Klenk H.-P."/>
        </authorList>
    </citation>
    <scope>NUCLEOTIDE SEQUENCE [LARGE SCALE GENOMIC DNA]</scope>
    <source>
        <strain evidence="19 20">DSM 21350</strain>
    </source>
</reference>
<feature type="transmembrane region" description="Helical" evidence="14">
    <location>
        <begin position="45"/>
        <end position="63"/>
    </location>
</feature>
<dbReference type="EMBL" id="JACCBG010000001">
    <property type="protein sequence ID" value="NYD41173.1"/>
    <property type="molecule type" value="Genomic_DNA"/>
</dbReference>
<comment type="cofactor">
    <cofactor evidence="14 16">
        <name>Zn(2+)</name>
        <dbReference type="ChEBI" id="CHEBI:29105"/>
    </cofactor>
    <text evidence="14 16">Binds 1 zinc ion per subunit.</text>
</comment>
<comment type="subcellular location">
    <subcellularLocation>
        <location evidence="1 14">Cell membrane</location>
        <topology evidence="1 14">Multi-pass membrane protein</topology>
    </subcellularLocation>
</comment>
<dbReference type="SUPFAM" id="SSF54631">
    <property type="entry name" value="CBS-domain pair"/>
    <property type="match status" value="1"/>
</dbReference>
<keyword evidence="13 14" id="KW-0472">Membrane</keyword>
<protein>
    <recommendedName>
        <fullName evidence="14">Zinc metalloprotease</fullName>
    </recommendedName>
</protein>
<evidence type="ECO:0000256" key="12">
    <source>
        <dbReference type="ARBA" id="ARBA00023122"/>
    </source>
</evidence>
<evidence type="ECO:0000259" key="17">
    <source>
        <dbReference type="Pfam" id="PF00571"/>
    </source>
</evidence>
<keyword evidence="11 14" id="KW-0482">Metalloprotease</keyword>
<evidence type="ECO:0000313" key="20">
    <source>
        <dbReference type="Proteomes" id="UP000535511"/>
    </source>
</evidence>
<feature type="transmembrane region" description="Helical" evidence="14">
    <location>
        <begin position="12"/>
        <end position="33"/>
    </location>
</feature>
<keyword evidence="5 14" id="KW-0812">Transmembrane</keyword>
<evidence type="ECO:0000256" key="10">
    <source>
        <dbReference type="ARBA" id="ARBA00022989"/>
    </source>
</evidence>
<dbReference type="GO" id="GO:0005886">
    <property type="term" value="C:plasma membrane"/>
    <property type="evidence" value="ECO:0007669"/>
    <property type="project" value="UniProtKB-SubCell"/>
</dbReference>
<feature type="domain" description="CBS" evidence="17">
    <location>
        <begin position="244"/>
        <end position="289"/>
    </location>
</feature>
<feature type="binding site" evidence="16">
    <location>
        <position position="67"/>
    </location>
    <ligand>
        <name>Zn(2+)</name>
        <dbReference type="ChEBI" id="CHEBI:29105"/>
        <note>catalytic</note>
    </ligand>
</feature>
<dbReference type="CDD" id="cd06164">
    <property type="entry name" value="S2P-M50_SpoIVFB_CBS"/>
    <property type="match status" value="1"/>
</dbReference>
<keyword evidence="7" id="KW-0677">Repeat</keyword>
<keyword evidence="9 14" id="KW-0862">Zinc</keyword>
<keyword evidence="20" id="KW-1185">Reference proteome</keyword>
<evidence type="ECO:0000256" key="5">
    <source>
        <dbReference type="ARBA" id="ARBA00022692"/>
    </source>
</evidence>
<evidence type="ECO:0000256" key="4">
    <source>
        <dbReference type="ARBA" id="ARBA00022670"/>
    </source>
</evidence>
<evidence type="ECO:0000256" key="3">
    <source>
        <dbReference type="ARBA" id="ARBA00022475"/>
    </source>
</evidence>
<keyword evidence="12" id="KW-0129">CBS domain</keyword>
<evidence type="ECO:0000256" key="7">
    <source>
        <dbReference type="ARBA" id="ARBA00022737"/>
    </source>
</evidence>
<keyword evidence="6 14" id="KW-0479">Metal-binding</keyword>
<feature type="binding site" evidence="16">
    <location>
        <position position="63"/>
    </location>
    <ligand>
        <name>Zn(2+)</name>
        <dbReference type="ChEBI" id="CHEBI:29105"/>
        <note>catalytic</note>
    </ligand>
</feature>
<dbReference type="Gene3D" id="3.10.580.10">
    <property type="entry name" value="CBS-domain"/>
    <property type="match status" value="1"/>
</dbReference>
<feature type="active site" evidence="15">
    <location>
        <position position="64"/>
    </location>
</feature>
<keyword evidence="4 14" id="KW-0645">Protease</keyword>
<keyword evidence="3 14" id="KW-1003">Cell membrane</keyword>
<feature type="binding site" evidence="16">
    <location>
        <position position="162"/>
    </location>
    <ligand>
        <name>Zn(2+)</name>
        <dbReference type="ChEBI" id="CHEBI:29105"/>
        <note>catalytic</note>
    </ligand>
</feature>
<feature type="transmembrane region" description="Helical" evidence="14">
    <location>
        <begin position="182"/>
        <end position="206"/>
    </location>
</feature>
<feature type="domain" description="Peptidase M50" evidence="18">
    <location>
        <begin position="53"/>
        <end position="196"/>
    </location>
</feature>
<gene>
    <name evidence="19" type="ORF">BJZ21_001256</name>
</gene>
<comment type="similarity">
    <text evidence="2 14">Belongs to the peptidase M50B family.</text>
</comment>
<organism evidence="19 20">
    <name type="scientific">Nocardioides panaciterrulae</name>
    <dbReference type="NCBI Taxonomy" id="661492"/>
    <lineage>
        <taxon>Bacteria</taxon>
        <taxon>Bacillati</taxon>
        <taxon>Actinomycetota</taxon>
        <taxon>Actinomycetes</taxon>
        <taxon>Propionibacteriales</taxon>
        <taxon>Nocardioidaceae</taxon>
        <taxon>Nocardioides</taxon>
    </lineage>
</organism>
<evidence type="ECO:0000256" key="9">
    <source>
        <dbReference type="ARBA" id="ARBA00022833"/>
    </source>
</evidence>
<evidence type="ECO:0000256" key="15">
    <source>
        <dbReference type="PIRSR" id="PIRSR006404-1"/>
    </source>
</evidence>
<feature type="transmembrane region" description="Helical" evidence="14">
    <location>
        <begin position="139"/>
        <end position="161"/>
    </location>
</feature>
<dbReference type="PANTHER" id="PTHR39188">
    <property type="entry name" value="MEMBRANE-ASSOCIATED ZINC METALLOPROTEASE M50B"/>
    <property type="match status" value="1"/>
</dbReference>
<dbReference type="InterPro" id="IPR008915">
    <property type="entry name" value="Peptidase_M50"/>
</dbReference>
<feature type="transmembrane region" description="Helical" evidence="14">
    <location>
        <begin position="105"/>
        <end position="127"/>
    </location>
</feature>
<dbReference type="PIRSF" id="PIRSF006404">
    <property type="entry name" value="UCP006404_Pept_M50_CBS"/>
    <property type="match status" value="1"/>
</dbReference>
<evidence type="ECO:0000256" key="1">
    <source>
        <dbReference type="ARBA" id="ARBA00004651"/>
    </source>
</evidence>
<keyword evidence="8 14" id="KW-0378">Hydrolase</keyword>
<proteinExistence type="inferred from homology"/>
<dbReference type="GO" id="GO:0008237">
    <property type="term" value="F:metallopeptidase activity"/>
    <property type="evidence" value="ECO:0007669"/>
    <property type="project" value="UniProtKB-UniRule"/>
</dbReference>
<dbReference type="GO" id="GO:0006508">
    <property type="term" value="P:proteolysis"/>
    <property type="evidence" value="ECO:0007669"/>
    <property type="project" value="UniProtKB-KW"/>
</dbReference>
<dbReference type="RefSeq" id="WP_179662955.1">
    <property type="nucleotide sequence ID" value="NZ_JACCBG010000001.1"/>
</dbReference>
<keyword evidence="10 14" id="KW-1133">Transmembrane helix</keyword>
<evidence type="ECO:0000256" key="8">
    <source>
        <dbReference type="ARBA" id="ARBA00022801"/>
    </source>
</evidence>
<name>A0A7Y9E4Q9_9ACTN</name>
<evidence type="ECO:0000256" key="6">
    <source>
        <dbReference type="ARBA" id="ARBA00022723"/>
    </source>
</evidence>
<evidence type="ECO:0000256" key="13">
    <source>
        <dbReference type="ARBA" id="ARBA00023136"/>
    </source>
</evidence>
<evidence type="ECO:0000259" key="18">
    <source>
        <dbReference type="Pfam" id="PF02163"/>
    </source>
</evidence>